<dbReference type="Pfam" id="PF05049">
    <property type="entry name" value="IIGP"/>
    <property type="match status" value="1"/>
</dbReference>
<dbReference type="PANTHER" id="PTHR32341">
    <property type="entry name" value="INTERFERON-INDUCIBLE GTPASE"/>
    <property type="match status" value="1"/>
</dbReference>
<evidence type="ECO:0000256" key="4">
    <source>
        <dbReference type="ARBA" id="ARBA00023134"/>
    </source>
</evidence>
<evidence type="ECO:0000256" key="1">
    <source>
        <dbReference type="ARBA" id="ARBA00005429"/>
    </source>
</evidence>
<dbReference type="PROSITE" id="PS51716">
    <property type="entry name" value="G_IRG"/>
    <property type="match status" value="1"/>
</dbReference>
<protein>
    <submittedName>
        <fullName evidence="7">Interferon-inducible GTPase 5</fullName>
    </submittedName>
</protein>
<dbReference type="AlphaFoldDB" id="M7AH51"/>
<gene>
    <name evidence="7" type="ORF">UY3_18653</name>
</gene>
<dbReference type="EMBL" id="KB602101">
    <property type="protein sequence ID" value="EMP24276.1"/>
    <property type="molecule type" value="Genomic_DNA"/>
</dbReference>
<evidence type="ECO:0000259" key="6">
    <source>
        <dbReference type="PROSITE" id="PS51716"/>
    </source>
</evidence>
<keyword evidence="2" id="KW-0547">Nucleotide-binding</keyword>
<evidence type="ECO:0000256" key="2">
    <source>
        <dbReference type="ARBA" id="ARBA00022741"/>
    </source>
</evidence>
<dbReference type="InterPro" id="IPR027417">
    <property type="entry name" value="P-loop_NTPase"/>
</dbReference>
<organism evidence="7 8">
    <name type="scientific">Chelonia mydas</name>
    <name type="common">Green sea-turtle</name>
    <name type="synonym">Chelonia agassizi</name>
    <dbReference type="NCBI Taxonomy" id="8469"/>
    <lineage>
        <taxon>Eukaryota</taxon>
        <taxon>Metazoa</taxon>
        <taxon>Chordata</taxon>
        <taxon>Craniata</taxon>
        <taxon>Vertebrata</taxon>
        <taxon>Euteleostomi</taxon>
        <taxon>Archelosauria</taxon>
        <taxon>Testudinata</taxon>
        <taxon>Testudines</taxon>
        <taxon>Cryptodira</taxon>
        <taxon>Durocryptodira</taxon>
        <taxon>Americhelydia</taxon>
        <taxon>Chelonioidea</taxon>
        <taxon>Cheloniidae</taxon>
        <taxon>Chelonia</taxon>
    </lineage>
</organism>
<keyword evidence="3" id="KW-0378">Hydrolase</keyword>
<dbReference type="GO" id="GO:0016787">
    <property type="term" value="F:hydrolase activity"/>
    <property type="evidence" value="ECO:0007669"/>
    <property type="project" value="UniProtKB-KW"/>
</dbReference>
<keyword evidence="8" id="KW-1185">Reference proteome</keyword>
<evidence type="ECO:0000313" key="7">
    <source>
        <dbReference type="EMBL" id="EMP24276.1"/>
    </source>
</evidence>
<dbReference type="PANTHER" id="PTHR32341:SF10">
    <property type="entry name" value="INTERFERON-INDUCIBLE GTPASE 5"/>
    <property type="match status" value="1"/>
</dbReference>
<comment type="similarity">
    <text evidence="1">Belongs to the TRAFAC class dynamin-like GTPase superfamily. IRG family.</text>
</comment>
<name>M7AH51_CHEMY</name>
<dbReference type="Proteomes" id="UP000031443">
    <property type="component" value="Unassembled WGS sequence"/>
</dbReference>
<keyword evidence="4" id="KW-0342">GTP-binding</keyword>
<dbReference type="InterPro" id="IPR007743">
    <property type="entry name" value="Immunity-related_GTPase-like"/>
</dbReference>
<dbReference type="GO" id="GO:0016020">
    <property type="term" value="C:membrane"/>
    <property type="evidence" value="ECO:0007669"/>
    <property type="project" value="InterPro"/>
</dbReference>
<feature type="region of interest" description="Disordered" evidence="5">
    <location>
        <begin position="85"/>
        <end position="104"/>
    </location>
</feature>
<dbReference type="SUPFAM" id="SSF52540">
    <property type="entry name" value="P-loop containing nucleoside triphosphate hydrolases"/>
    <property type="match status" value="1"/>
</dbReference>
<feature type="domain" description="IRG-type G" evidence="6">
    <location>
        <begin position="57"/>
        <end position="172"/>
    </location>
</feature>
<dbReference type="InterPro" id="IPR051515">
    <property type="entry name" value="IRG"/>
</dbReference>
<evidence type="ECO:0000313" key="8">
    <source>
        <dbReference type="Proteomes" id="UP000031443"/>
    </source>
</evidence>
<accession>M7AH51</accession>
<evidence type="ECO:0000256" key="3">
    <source>
        <dbReference type="ARBA" id="ARBA00022801"/>
    </source>
</evidence>
<sequence length="172" mass="19152">MEALTNFMMALDLDSVQKEVVEMGLQSYGNLLAHFETEDPSEAACKVKEELKSFENATLNIAITGETGAGKSSFINAIQDVGHKDENATATGETETTRKPTPYPHPTYSKVTFWGIPGVETPGLKHLDFQLDQYPEKVNVDSYDFFIIITSERFKSSHDKLAREIQGLGKKF</sequence>
<dbReference type="InterPro" id="IPR030385">
    <property type="entry name" value="G_IRG_dom"/>
</dbReference>
<dbReference type="GO" id="GO:0005525">
    <property type="term" value="F:GTP binding"/>
    <property type="evidence" value="ECO:0007669"/>
    <property type="project" value="UniProtKB-KW"/>
</dbReference>
<evidence type="ECO:0000256" key="5">
    <source>
        <dbReference type="SAM" id="MobiDB-lite"/>
    </source>
</evidence>
<dbReference type="Gene3D" id="3.40.50.300">
    <property type="entry name" value="P-loop containing nucleotide triphosphate hydrolases"/>
    <property type="match status" value="1"/>
</dbReference>
<reference evidence="8" key="1">
    <citation type="journal article" date="2013" name="Nat. Genet.">
        <title>The draft genomes of soft-shell turtle and green sea turtle yield insights into the development and evolution of the turtle-specific body plan.</title>
        <authorList>
            <person name="Wang Z."/>
            <person name="Pascual-Anaya J."/>
            <person name="Zadissa A."/>
            <person name="Li W."/>
            <person name="Niimura Y."/>
            <person name="Huang Z."/>
            <person name="Li C."/>
            <person name="White S."/>
            <person name="Xiong Z."/>
            <person name="Fang D."/>
            <person name="Wang B."/>
            <person name="Ming Y."/>
            <person name="Chen Y."/>
            <person name="Zheng Y."/>
            <person name="Kuraku S."/>
            <person name="Pignatelli M."/>
            <person name="Herrero J."/>
            <person name="Beal K."/>
            <person name="Nozawa M."/>
            <person name="Li Q."/>
            <person name="Wang J."/>
            <person name="Zhang H."/>
            <person name="Yu L."/>
            <person name="Shigenobu S."/>
            <person name="Wang J."/>
            <person name="Liu J."/>
            <person name="Flicek P."/>
            <person name="Searle S."/>
            <person name="Wang J."/>
            <person name="Kuratani S."/>
            <person name="Yin Y."/>
            <person name="Aken B."/>
            <person name="Zhang G."/>
            <person name="Irie N."/>
        </authorList>
    </citation>
    <scope>NUCLEOTIDE SEQUENCE [LARGE SCALE GENOMIC DNA]</scope>
</reference>
<proteinExistence type="inferred from homology"/>